<dbReference type="InterPro" id="IPR045863">
    <property type="entry name" value="CorA_TM1_TM2"/>
</dbReference>
<keyword evidence="10" id="KW-1185">Reference proteome</keyword>
<reference evidence="10" key="1">
    <citation type="journal article" date="2019" name="Int. J. Syst. Evol. Microbiol.">
        <title>The Global Catalogue of Microorganisms (GCM) 10K type strain sequencing project: providing services to taxonomists for standard genome sequencing and annotation.</title>
        <authorList>
            <consortium name="The Broad Institute Genomics Platform"/>
            <consortium name="The Broad Institute Genome Sequencing Center for Infectious Disease"/>
            <person name="Wu L."/>
            <person name="Ma J."/>
        </authorList>
    </citation>
    <scope>NUCLEOTIDE SEQUENCE [LARGE SCALE GENOMIC DNA]</scope>
    <source>
        <strain evidence="10">JCM 17441</strain>
    </source>
</reference>
<evidence type="ECO:0000313" key="9">
    <source>
        <dbReference type="EMBL" id="GAA4249854.1"/>
    </source>
</evidence>
<evidence type="ECO:0000256" key="7">
    <source>
        <dbReference type="ARBA" id="ARBA00023136"/>
    </source>
</evidence>
<dbReference type="SUPFAM" id="SSF143865">
    <property type="entry name" value="CorA soluble domain-like"/>
    <property type="match status" value="1"/>
</dbReference>
<dbReference type="Gene3D" id="3.30.460.20">
    <property type="entry name" value="CorA soluble domain-like"/>
    <property type="match status" value="1"/>
</dbReference>
<dbReference type="InterPro" id="IPR045861">
    <property type="entry name" value="CorA_cytoplasmic_dom"/>
</dbReference>
<comment type="subcellular location">
    <subcellularLocation>
        <location evidence="1">Cell membrane</location>
        <topology evidence="1">Multi-pass membrane protein</topology>
    </subcellularLocation>
</comment>
<protein>
    <submittedName>
        <fullName evidence="9">Magnesium/cobalt transporter CorA</fullName>
    </submittedName>
</protein>
<dbReference type="PANTHER" id="PTHR46494">
    <property type="entry name" value="CORA FAMILY METAL ION TRANSPORTER (EUROFUNG)"/>
    <property type="match status" value="1"/>
</dbReference>
<evidence type="ECO:0000256" key="5">
    <source>
        <dbReference type="ARBA" id="ARBA00022692"/>
    </source>
</evidence>
<evidence type="ECO:0000256" key="3">
    <source>
        <dbReference type="ARBA" id="ARBA00022448"/>
    </source>
</evidence>
<keyword evidence="6 8" id="KW-1133">Transmembrane helix</keyword>
<comment type="caution">
    <text evidence="9">The sequence shown here is derived from an EMBL/GenBank/DDBJ whole genome shotgun (WGS) entry which is preliminary data.</text>
</comment>
<dbReference type="CDD" id="cd12822">
    <property type="entry name" value="TmCorA-like"/>
    <property type="match status" value="1"/>
</dbReference>
<keyword evidence="5 8" id="KW-0812">Transmembrane</keyword>
<dbReference type="EMBL" id="BAABAT010000008">
    <property type="protein sequence ID" value="GAA4249854.1"/>
    <property type="molecule type" value="Genomic_DNA"/>
</dbReference>
<dbReference type="PANTHER" id="PTHR46494:SF1">
    <property type="entry name" value="CORA FAMILY METAL ION TRANSPORTER (EUROFUNG)"/>
    <property type="match status" value="1"/>
</dbReference>
<feature type="transmembrane region" description="Helical" evidence="8">
    <location>
        <begin position="304"/>
        <end position="325"/>
    </location>
</feature>
<keyword evidence="4" id="KW-1003">Cell membrane</keyword>
<evidence type="ECO:0000256" key="8">
    <source>
        <dbReference type="SAM" id="Phobius"/>
    </source>
</evidence>
<gene>
    <name evidence="9" type="primary">corA_1</name>
    <name evidence="9" type="ORF">GCM10022255_035700</name>
</gene>
<name>A0ABP8D8V4_9ACTN</name>
<dbReference type="SUPFAM" id="SSF144083">
    <property type="entry name" value="Magnesium transport protein CorA, transmembrane region"/>
    <property type="match status" value="1"/>
</dbReference>
<accession>A0ABP8D8V4</accession>
<keyword evidence="7 8" id="KW-0472">Membrane</keyword>
<dbReference type="Proteomes" id="UP001500620">
    <property type="component" value="Unassembled WGS sequence"/>
</dbReference>
<comment type="similarity">
    <text evidence="2">Belongs to the CorA metal ion transporter (MIT) (TC 1.A.35) family.</text>
</comment>
<dbReference type="InterPro" id="IPR002523">
    <property type="entry name" value="MgTranspt_CorA/ZnTranspt_ZntB"/>
</dbReference>
<evidence type="ECO:0000256" key="2">
    <source>
        <dbReference type="ARBA" id="ARBA00009765"/>
    </source>
</evidence>
<sequence>MLRRMDVRLILPNGVTTHTADELPALLARDDGLVWVDVPTCDGEAVKALGAAFGFHPLALRDASVRNRVPKIHPYADHVFIVLHAPHFGARGHVHYVELDQFIGPRYLVTVHGPANPAVPPDVPLRQTRDVLRRIESGRFVPGSAFELSYAIVSAITRLQETHVEDVTAEVWRLEQRVTAGHLGNPEQFLEELFQARHGLLAVRTMATLGGAIYGRLAGLARAVPPEAHHLVVDVVDQFDRVRSVADGEREYLQGVIEFYKARTDTKMTIAAERLAVIAAITLPITALSSVYGMNLIVSDHTQVPHLVAVLVIMAVMSATLLGWAKRQGWW</sequence>
<organism evidence="9 10">
    <name type="scientific">Dactylosporangium darangshiense</name>
    <dbReference type="NCBI Taxonomy" id="579108"/>
    <lineage>
        <taxon>Bacteria</taxon>
        <taxon>Bacillati</taxon>
        <taxon>Actinomycetota</taxon>
        <taxon>Actinomycetes</taxon>
        <taxon>Micromonosporales</taxon>
        <taxon>Micromonosporaceae</taxon>
        <taxon>Dactylosporangium</taxon>
    </lineage>
</organism>
<evidence type="ECO:0000256" key="4">
    <source>
        <dbReference type="ARBA" id="ARBA00022475"/>
    </source>
</evidence>
<evidence type="ECO:0000256" key="6">
    <source>
        <dbReference type="ARBA" id="ARBA00022989"/>
    </source>
</evidence>
<keyword evidence="3" id="KW-0813">Transport</keyword>
<evidence type="ECO:0000313" key="10">
    <source>
        <dbReference type="Proteomes" id="UP001500620"/>
    </source>
</evidence>
<dbReference type="Gene3D" id="1.20.58.340">
    <property type="entry name" value="Magnesium transport protein CorA, transmembrane region"/>
    <property type="match status" value="2"/>
</dbReference>
<dbReference type="Pfam" id="PF01544">
    <property type="entry name" value="CorA"/>
    <property type="match status" value="1"/>
</dbReference>
<evidence type="ECO:0000256" key="1">
    <source>
        <dbReference type="ARBA" id="ARBA00004651"/>
    </source>
</evidence>
<proteinExistence type="inferred from homology"/>
<feature type="transmembrane region" description="Helical" evidence="8">
    <location>
        <begin position="275"/>
        <end position="298"/>
    </location>
</feature>